<dbReference type="PROSITE" id="PS51257">
    <property type="entry name" value="PROKAR_LIPOPROTEIN"/>
    <property type="match status" value="1"/>
</dbReference>
<accession>A0A916XW07</accession>
<dbReference type="RefSeq" id="WP_188360802.1">
    <property type="nucleotide sequence ID" value="NZ_BMFG01000001.1"/>
</dbReference>
<sequence>MIKFILNFVKIVISVVVALLATSCEIKIDGLHSVSGNKNVITSTRSTSESFTKIQASRGLDVEIYQGNENAITIEADENLHEYIKTSVENGKLKITTTKNIKRAEEKKVKVTFKELEAISTSSGSFVVSKNNLIVPTLDLKSSSGSEIDIKVESENISCKASSGSTIILSGKAINLDASTSSGSDIKAKELLTNNVITTASSGSSIQVYPILSLNAKASSGGSILYYKEPNSIIKKATSGGSVKSK</sequence>
<comment type="caution">
    <text evidence="2">The sequence shown here is derived from an EMBL/GenBank/DDBJ whole genome shotgun (WGS) entry which is preliminary data.</text>
</comment>
<evidence type="ECO:0000313" key="3">
    <source>
        <dbReference type="Proteomes" id="UP000625735"/>
    </source>
</evidence>
<proteinExistence type="predicted"/>
<dbReference type="EMBL" id="BMFG01000001">
    <property type="protein sequence ID" value="GGD16037.1"/>
    <property type="molecule type" value="Genomic_DNA"/>
</dbReference>
<reference evidence="2" key="2">
    <citation type="submission" date="2020-09" db="EMBL/GenBank/DDBJ databases">
        <authorList>
            <person name="Sun Q."/>
            <person name="Zhou Y."/>
        </authorList>
    </citation>
    <scope>NUCLEOTIDE SEQUENCE</scope>
    <source>
        <strain evidence="2">CGMCC 1.12506</strain>
    </source>
</reference>
<dbReference type="AlphaFoldDB" id="A0A916XW07"/>
<keyword evidence="3" id="KW-1185">Reference proteome</keyword>
<evidence type="ECO:0000313" key="2">
    <source>
        <dbReference type="EMBL" id="GGD16037.1"/>
    </source>
</evidence>
<dbReference type="Proteomes" id="UP000625735">
    <property type="component" value="Unassembled WGS sequence"/>
</dbReference>
<organism evidence="2 3">
    <name type="scientific">Flavobacterium orientale</name>
    <dbReference type="NCBI Taxonomy" id="1756020"/>
    <lineage>
        <taxon>Bacteria</taxon>
        <taxon>Pseudomonadati</taxon>
        <taxon>Bacteroidota</taxon>
        <taxon>Flavobacteriia</taxon>
        <taxon>Flavobacteriales</taxon>
        <taxon>Flavobacteriaceae</taxon>
        <taxon>Flavobacterium</taxon>
    </lineage>
</organism>
<keyword evidence="2" id="KW-0449">Lipoprotein</keyword>
<name>A0A916XW07_9FLAO</name>
<reference evidence="2" key="1">
    <citation type="journal article" date="2014" name="Int. J. Syst. Evol. Microbiol.">
        <title>Complete genome sequence of Corynebacterium casei LMG S-19264T (=DSM 44701T), isolated from a smear-ripened cheese.</title>
        <authorList>
            <consortium name="US DOE Joint Genome Institute (JGI-PGF)"/>
            <person name="Walter F."/>
            <person name="Albersmeier A."/>
            <person name="Kalinowski J."/>
            <person name="Ruckert C."/>
        </authorList>
    </citation>
    <scope>NUCLEOTIDE SEQUENCE</scope>
    <source>
        <strain evidence="2">CGMCC 1.12506</strain>
    </source>
</reference>
<dbReference type="InterPro" id="IPR021255">
    <property type="entry name" value="DUF2807"/>
</dbReference>
<gene>
    <name evidence="2" type="ORF">GCM10011343_03720</name>
</gene>
<dbReference type="Gene3D" id="2.160.20.120">
    <property type="match status" value="1"/>
</dbReference>
<feature type="domain" description="Putative auto-transporter adhesin head GIN" evidence="1">
    <location>
        <begin position="51"/>
        <end position="230"/>
    </location>
</feature>
<dbReference type="Pfam" id="PF10988">
    <property type="entry name" value="DUF2807"/>
    <property type="match status" value="1"/>
</dbReference>
<protein>
    <submittedName>
        <fullName evidence="2">Lipoprotein</fullName>
    </submittedName>
</protein>
<evidence type="ECO:0000259" key="1">
    <source>
        <dbReference type="Pfam" id="PF10988"/>
    </source>
</evidence>